<reference evidence="2" key="2">
    <citation type="submission" date="2023-06" db="EMBL/GenBank/DDBJ databases">
        <authorList>
            <person name="Swenson N.G."/>
            <person name="Wegrzyn J.L."/>
            <person name="Mcevoy S.L."/>
        </authorList>
    </citation>
    <scope>NUCLEOTIDE SEQUENCE</scope>
    <source>
        <strain evidence="2">NS2018</strain>
        <tissue evidence="2">Leaf</tissue>
    </source>
</reference>
<comment type="caution">
    <text evidence="2">The sequence shown here is derived from an EMBL/GenBank/DDBJ whole genome shotgun (WGS) entry which is preliminary data.</text>
</comment>
<dbReference type="Proteomes" id="UP001168877">
    <property type="component" value="Unassembled WGS sequence"/>
</dbReference>
<dbReference type="InterPro" id="IPR008974">
    <property type="entry name" value="TRAF-like"/>
</dbReference>
<organism evidence="2 3">
    <name type="scientific">Acer saccharum</name>
    <name type="common">Sugar maple</name>
    <dbReference type="NCBI Taxonomy" id="4024"/>
    <lineage>
        <taxon>Eukaryota</taxon>
        <taxon>Viridiplantae</taxon>
        <taxon>Streptophyta</taxon>
        <taxon>Embryophyta</taxon>
        <taxon>Tracheophyta</taxon>
        <taxon>Spermatophyta</taxon>
        <taxon>Magnoliopsida</taxon>
        <taxon>eudicotyledons</taxon>
        <taxon>Gunneridae</taxon>
        <taxon>Pentapetalae</taxon>
        <taxon>rosids</taxon>
        <taxon>malvids</taxon>
        <taxon>Sapindales</taxon>
        <taxon>Sapindaceae</taxon>
        <taxon>Hippocastanoideae</taxon>
        <taxon>Acereae</taxon>
        <taxon>Acer</taxon>
    </lineage>
</organism>
<name>A0AA39VEL7_ACESA</name>
<gene>
    <name evidence="2" type="ORF">LWI29_030992</name>
</gene>
<dbReference type="EMBL" id="JAUESC010000386">
    <property type="protein sequence ID" value="KAK0577301.1"/>
    <property type="molecule type" value="Genomic_DNA"/>
</dbReference>
<evidence type="ECO:0000313" key="2">
    <source>
        <dbReference type="EMBL" id="KAK0577301.1"/>
    </source>
</evidence>
<sequence>MGKAISPFTWQYLKFFVLNQNTKKYLTVRVTHQFEKEPKVGVGYREFMLLSDLYEASNEYFKDDTMIVPSKI</sequence>
<feature type="domain" description="MATH" evidence="1">
    <location>
        <begin position="1"/>
        <end position="72"/>
    </location>
</feature>
<dbReference type="InterPro" id="IPR002083">
    <property type="entry name" value="MATH/TRAF_dom"/>
</dbReference>
<evidence type="ECO:0000313" key="3">
    <source>
        <dbReference type="Proteomes" id="UP001168877"/>
    </source>
</evidence>
<dbReference type="Pfam" id="PF22486">
    <property type="entry name" value="MATH_2"/>
    <property type="match status" value="1"/>
</dbReference>
<dbReference type="Gene3D" id="2.60.210.10">
    <property type="entry name" value="Apoptosis, Tumor Necrosis Factor Receptor Associated Protein 2, Chain A"/>
    <property type="match status" value="1"/>
</dbReference>
<accession>A0AA39VEL7</accession>
<proteinExistence type="predicted"/>
<reference evidence="2" key="1">
    <citation type="journal article" date="2022" name="Plant J.">
        <title>Strategies of tolerance reflected in two North American maple genomes.</title>
        <authorList>
            <person name="McEvoy S.L."/>
            <person name="Sezen U.U."/>
            <person name="Trouern-Trend A."/>
            <person name="McMahon S.M."/>
            <person name="Schaberg P.G."/>
            <person name="Yang J."/>
            <person name="Wegrzyn J.L."/>
            <person name="Swenson N.G."/>
        </authorList>
    </citation>
    <scope>NUCLEOTIDE SEQUENCE</scope>
    <source>
        <strain evidence="2">NS2018</strain>
    </source>
</reference>
<protein>
    <recommendedName>
        <fullName evidence="1">MATH domain-containing protein</fullName>
    </recommendedName>
</protein>
<dbReference type="CDD" id="cd00121">
    <property type="entry name" value="MATH"/>
    <property type="match status" value="1"/>
</dbReference>
<dbReference type="SUPFAM" id="SSF49599">
    <property type="entry name" value="TRAF domain-like"/>
    <property type="match status" value="1"/>
</dbReference>
<evidence type="ECO:0000259" key="1">
    <source>
        <dbReference type="PROSITE" id="PS50144"/>
    </source>
</evidence>
<keyword evidence="3" id="KW-1185">Reference proteome</keyword>
<dbReference type="PROSITE" id="PS50144">
    <property type="entry name" value="MATH"/>
    <property type="match status" value="1"/>
</dbReference>
<dbReference type="AlphaFoldDB" id="A0AA39VEL7"/>